<dbReference type="AlphaFoldDB" id="A0A7X1NF45"/>
<proteinExistence type="predicted"/>
<sequence>MEIVGKVRFRGEIHRGVYEVLGAEKTHPVRVQAEAPIVTRRVNAQCNGRKPVHGYTVAIGKDLELAPACL</sequence>
<evidence type="ECO:0000313" key="2">
    <source>
        <dbReference type="Proteomes" id="UP000484381"/>
    </source>
</evidence>
<evidence type="ECO:0000313" key="1">
    <source>
        <dbReference type="EMBL" id="MPW20829.1"/>
    </source>
</evidence>
<dbReference type="EMBL" id="WHNP01000034">
    <property type="protein sequence ID" value="MPW20829.1"/>
    <property type="molecule type" value="Genomic_DNA"/>
</dbReference>
<comment type="caution">
    <text evidence="1">The sequence shown here is derived from an EMBL/GenBank/DDBJ whole genome shotgun (WGS) entry which is preliminary data.</text>
</comment>
<accession>A0A7X1NF45</accession>
<keyword evidence="2" id="KW-1185">Reference proteome</keyword>
<protein>
    <submittedName>
        <fullName evidence="1">Uncharacterized protein</fullName>
    </submittedName>
</protein>
<name>A0A7X1NF45_9BURK</name>
<dbReference type="RefSeq" id="WP_152763993.1">
    <property type="nucleotide sequence ID" value="NZ_WHNP01000034.1"/>
</dbReference>
<dbReference type="Proteomes" id="UP000484381">
    <property type="component" value="Unassembled WGS sequence"/>
</dbReference>
<organism evidence="1 2">
    <name type="scientific">Paraburkholderia franconis</name>
    <dbReference type="NCBI Taxonomy" id="2654983"/>
    <lineage>
        <taxon>Bacteria</taxon>
        <taxon>Pseudomonadati</taxon>
        <taxon>Pseudomonadota</taxon>
        <taxon>Betaproteobacteria</taxon>
        <taxon>Burkholderiales</taxon>
        <taxon>Burkholderiaceae</taxon>
        <taxon>Paraburkholderia</taxon>
    </lineage>
</organism>
<reference evidence="1 2" key="1">
    <citation type="submission" date="2019-10" db="EMBL/GenBank/DDBJ databases">
        <title>Paraburkholderia sp. isolated from nodules of Mimosa pudica from Brazilian Atlantic Forest soils.</title>
        <authorList>
            <person name="Paulitsch F."/>
            <person name="Hungria M."/>
            <person name="Dall'Agnol R."/>
        </authorList>
    </citation>
    <scope>NUCLEOTIDE SEQUENCE [LARGE SCALE GENOMIC DNA]</scope>
    <source>
        <strain evidence="1 2">CNPSo 3157</strain>
    </source>
</reference>
<gene>
    <name evidence="1" type="ORF">GCT13_29170</name>
</gene>